<dbReference type="InterPro" id="IPR020945">
    <property type="entry name" value="DMSO/NO3_reduct_chaperone"/>
</dbReference>
<sequence length="240" mass="25840">MMDRTLKALSLTLSYPSVDLQDAMLEIGAVLGADPRIAPDTRKALQKLAGEIGQGDLFDVQESYVMLFDRSRTLSLNLFEHVHGESRDRGGAMVSLIETYREGGFEPATTELPDHLPVLLEFLSTRPFAEAQETLADAAHILDALAARLVRRESGYAAAFAALSQLAGAQADTEAVAEMLAQPDDDPTDLTALDAVWEETEVTFGPDPNAGCPQVRDMLALMDKPALKAASAPTNLNRSA</sequence>
<dbReference type="InterPro" id="IPR003765">
    <property type="entry name" value="NO3_reductase_chaperone_NarJ"/>
</dbReference>
<evidence type="ECO:0000256" key="1">
    <source>
        <dbReference type="ARBA" id="ARBA00023063"/>
    </source>
</evidence>
<protein>
    <submittedName>
        <fullName evidence="2">Respiratory nitrate reductase chaperone NarJ</fullName>
    </submittedName>
</protein>
<dbReference type="SUPFAM" id="SSF89155">
    <property type="entry name" value="TorD-like"/>
    <property type="match status" value="1"/>
</dbReference>
<keyword evidence="1" id="KW-0534">Nitrate assimilation</keyword>
<dbReference type="PANTHER" id="PTHR43680:SF2">
    <property type="entry name" value="NITRATE REDUCTASE MOLYBDENUM COFACTOR ASSEMBLY CHAPERONE NARJ"/>
    <property type="match status" value="1"/>
</dbReference>
<dbReference type="Pfam" id="PF02613">
    <property type="entry name" value="Nitrate_red_del"/>
    <property type="match status" value="1"/>
</dbReference>
<dbReference type="Proteomes" id="UP000182045">
    <property type="component" value="Unassembled WGS sequence"/>
</dbReference>
<evidence type="ECO:0000313" key="2">
    <source>
        <dbReference type="EMBL" id="CUX79912.1"/>
    </source>
</evidence>
<reference evidence="2 3" key="1">
    <citation type="submission" date="2016-01" db="EMBL/GenBank/DDBJ databases">
        <authorList>
            <person name="Varghese N."/>
        </authorList>
    </citation>
    <scope>NUCLEOTIDE SEQUENCE [LARGE SCALE GENOMIC DNA]</scope>
    <source>
        <strain evidence="2 3">HL-91</strain>
    </source>
</reference>
<evidence type="ECO:0000313" key="3">
    <source>
        <dbReference type="Proteomes" id="UP000182045"/>
    </source>
</evidence>
<dbReference type="PANTHER" id="PTHR43680">
    <property type="entry name" value="NITRATE REDUCTASE MOLYBDENUM COFACTOR ASSEMBLY CHAPERONE"/>
    <property type="match status" value="1"/>
</dbReference>
<organism evidence="2 3">
    <name type="scientific">Roseibaca calidilacus</name>
    <dbReference type="NCBI Taxonomy" id="1666912"/>
    <lineage>
        <taxon>Bacteria</taxon>
        <taxon>Pseudomonadati</taxon>
        <taxon>Pseudomonadota</taxon>
        <taxon>Alphaproteobacteria</taxon>
        <taxon>Rhodobacterales</taxon>
        <taxon>Paracoccaceae</taxon>
        <taxon>Roseinatronobacter</taxon>
    </lineage>
</organism>
<keyword evidence="3" id="KW-1185">Reference proteome</keyword>
<name>A0ABP2BUF3_9RHOB</name>
<proteinExistence type="predicted"/>
<dbReference type="EMBL" id="FBYC01000003">
    <property type="protein sequence ID" value="CUX79912.1"/>
    <property type="molecule type" value="Genomic_DNA"/>
</dbReference>
<dbReference type="InterPro" id="IPR036411">
    <property type="entry name" value="TorD-like_sf"/>
</dbReference>
<accession>A0ABP2BUF3</accession>
<dbReference type="Gene3D" id="1.10.3480.10">
    <property type="entry name" value="TorD-like"/>
    <property type="match status" value="1"/>
</dbReference>
<comment type="caution">
    <text evidence="2">The sequence shown here is derived from an EMBL/GenBank/DDBJ whole genome shotgun (WGS) entry which is preliminary data.</text>
</comment>
<dbReference type="NCBIfam" id="TIGR00684">
    <property type="entry name" value="narJ"/>
    <property type="match status" value="1"/>
</dbReference>
<gene>
    <name evidence="2" type="ORF">Ga0058931_0608</name>
</gene>